<evidence type="ECO:0000256" key="2">
    <source>
        <dbReference type="ARBA" id="ARBA00022475"/>
    </source>
</evidence>
<dbReference type="PANTHER" id="PTHR16983:SF13">
    <property type="entry name" value="LYMPHOCYTE ANTIGEN 6E"/>
    <property type="match status" value="1"/>
</dbReference>
<dbReference type="AlphaFoldDB" id="M7AN30"/>
<dbReference type="InterPro" id="IPR016054">
    <property type="entry name" value="LY6_UPA_recep-like"/>
</dbReference>
<protein>
    <submittedName>
        <fullName evidence="8">Lymphocyte antigen 6E</fullName>
    </submittedName>
</protein>
<comment type="subcellular location">
    <subcellularLocation>
        <location evidence="1">Cell membrane</location>
    </subcellularLocation>
</comment>
<dbReference type="PANTHER" id="PTHR16983">
    <property type="entry name" value="UPAR/LY6 DOMAIN-CONTAINING PROTEIN"/>
    <property type="match status" value="1"/>
</dbReference>
<dbReference type="FunFam" id="2.10.60.10:FF:000003">
    <property type="entry name" value="lymphocyte antigen 6E isoform X1"/>
    <property type="match status" value="1"/>
</dbReference>
<sequence>MKAFLVALLAAALCAEQGHSFMCYTCQGETSNKYCMKISMCAKEDKYCVTIKDVIDTGYKSKYRISKMCSPECPKMEGKTAAKVFCCDKLLCNVNGTSSIETSYLMISMGILANFIYIFRSGL</sequence>
<gene>
    <name evidence="8" type="ORF">UY3_16278</name>
</gene>
<evidence type="ECO:0000256" key="5">
    <source>
        <dbReference type="ARBA" id="ARBA00023180"/>
    </source>
</evidence>
<dbReference type="GO" id="GO:0005886">
    <property type="term" value="C:plasma membrane"/>
    <property type="evidence" value="ECO:0007669"/>
    <property type="project" value="UniProtKB-SubCell"/>
</dbReference>
<reference evidence="9" key="1">
    <citation type="journal article" date="2013" name="Nat. Genet.">
        <title>The draft genomes of soft-shell turtle and green sea turtle yield insights into the development and evolution of the turtle-specific body plan.</title>
        <authorList>
            <person name="Wang Z."/>
            <person name="Pascual-Anaya J."/>
            <person name="Zadissa A."/>
            <person name="Li W."/>
            <person name="Niimura Y."/>
            <person name="Huang Z."/>
            <person name="Li C."/>
            <person name="White S."/>
            <person name="Xiong Z."/>
            <person name="Fang D."/>
            <person name="Wang B."/>
            <person name="Ming Y."/>
            <person name="Chen Y."/>
            <person name="Zheng Y."/>
            <person name="Kuraku S."/>
            <person name="Pignatelli M."/>
            <person name="Herrero J."/>
            <person name="Beal K."/>
            <person name="Nozawa M."/>
            <person name="Li Q."/>
            <person name="Wang J."/>
            <person name="Zhang H."/>
            <person name="Yu L."/>
            <person name="Shigenobu S."/>
            <person name="Wang J."/>
            <person name="Liu J."/>
            <person name="Flicek P."/>
            <person name="Searle S."/>
            <person name="Wang J."/>
            <person name="Kuratani S."/>
            <person name="Yin Y."/>
            <person name="Aken B."/>
            <person name="Zhang G."/>
            <person name="Irie N."/>
        </authorList>
    </citation>
    <scope>NUCLEOTIDE SEQUENCE [LARGE SCALE GENOMIC DNA]</scope>
</reference>
<dbReference type="Pfam" id="PF00087">
    <property type="entry name" value="Toxin_TOLIP"/>
    <property type="match status" value="1"/>
</dbReference>
<keyword evidence="5" id="KW-0325">Glycoprotein</keyword>
<feature type="domain" description="UPAR/Ly6" evidence="7">
    <location>
        <begin position="21"/>
        <end position="107"/>
    </location>
</feature>
<evidence type="ECO:0000259" key="7">
    <source>
        <dbReference type="SMART" id="SM00134"/>
    </source>
</evidence>
<dbReference type="InterPro" id="IPR035076">
    <property type="entry name" value="Toxin/TOLIP"/>
</dbReference>
<dbReference type="InterPro" id="IPR045860">
    <property type="entry name" value="Snake_toxin-like_sf"/>
</dbReference>
<dbReference type="InterPro" id="IPR051110">
    <property type="entry name" value="Ly-6/neurotoxin-like_GPI-ap"/>
</dbReference>
<organism evidence="8 9">
    <name type="scientific">Chelonia mydas</name>
    <name type="common">Green sea-turtle</name>
    <name type="synonym">Chelonia agassizi</name>
    <dbReference type="NCBI Taxonomy" id="8469"/>
    <lineage>
        <taxon>Eukaryota</taxon>
        <taxon>Metazoa</taxon>
        <taxon>Chordata</taxon>
        <taxon>Craniata</taxon>
        <taxon>Vertebrata</taxon>
        <taxon>Euteleostomi</taxon>
        <taxon>Archelosauria</taxon>
        <taxon>Testudinata</taxon>
        <taxon>Testudines</taxon>
        <taxon>Cryptodira</taxon>
        <taxon>Durocryptodira</taxon>
        <taxon>Americhelydia</taxon>
        <taxon>Chelonioidea</taxon>
        <taxon>Cheloniidae</taxon>
        <taxon>Chelonia</taxon>
    </lineage>
</organism>
<keyword evidence="3 6" id="KW-0732">Signal</keyword>
<accession>M7AN30</accession>
<evidence type="ECO:0000256" key="6">
    <source>
        <dbReference type="SAM" id="SignalP"/>
    </source>
</evidence>
<dbReference type="eggNOG" id="ENOG502RWM8">
    <property type="taxonomic scope" value="Eukaryota"/>
</dbReference>
<dbReference type="SUPFAM" id="SSF57302">
    <property type="entry name" value="Snake toxin-like"/>
    <property type="match status" value="1"/>
</dbReference>
<keyword evidence="9" id="KW-1185">Reference proteome</keyword>
<proteinExistence type="predicted"/>
<evidence type="ECO:0000256" key="3">
    <source>
        <dbReference type="ARBA" id="ARBA00022729"/>
    </source>
</evidence>
<feature type="signal peptide" evidence="6">
    <location>
        <begin position="1"/>
        <end position="20"/>
    </location>
</feature>
<evidence type="ECO:0000256" key="1">
    <source>
        <dbReference type="ARBA" id="ARBA00004236"/>
    </source>
</evidence>
<evidence type="ECO:0000313" key="9">
    <source>
        <dbReference type="Proteomes" id="UP000031443"/>
    </source>
</evidence>
<dbReference type="Proteomes" id="UP000031443">
    <property type="component" value="Unassembled WGS sequence"/>
</dbReference>
<keyword evidence="2" id="KW-1003">Cell membrane</keyword>
<evidence type="ECO:0000256" key="4">
    <source>
        <dbReference type="ARBA" id="ARBA00023136"/>
    </source>
</evidence>
<dbReference type="CDD" id="cd23543">
    <property type="entry name" value="TFP_LU_ECD_Ly6E"/>
    <property type="match status" value="1"/>
</dbReference>
<dbReference type="EMBL" id="KB577332">
    <property type="protein sequence ID" value="EMP26636.1"/>
    <property type="molecule type" value="Genomic_DNA"/>
</dbReference>
<dbReference type="Gene3D" id="2.10.60.10">
    <property type="entry name" value="CD59"/>
    <property type="match status" value="1"/>
</dbReference>
<dbReference type="SMART" id="SM00134">
    <property type="entry name" value="LU"/>
    <property type="match status" value="1"/>
</dbReference>
<feature type="chain" id="PRO_5004079534" evidence="6">
    <location>
        <begin position="21"/>
        <end position="123"/>
    </location>
</feature>
<dbReference type="OrthoDB" id="6278121at2759"/>
<name>M7AN30_CHEMY</name>
<keyword evidence="4" id="KW-0472">Membrane</keyword>
<dbReference type="GO" id="GO:0030550">
    <property type="term" value="F:acetylcholine receptor inhibitor activity"/>
    <property type="evidence" value="ECO:0007669"/>
    <property type="project" value="TreeGrafter"/>
</dbReference>
<evidence type="ECO:0000313" key="8">
    <source>
        <dbReference type="EMBL" id="EMP26636.1"/>
    </source>
</evidence>
<dbReference type="KEGG" id="cmy:102933752"/>
<dbReference type="GO" id="GO:0030154">
    <property type="term" value="P:cell differentiation"/>
    <property type="evidence" value="ECO:0007669"/>
    <property type="project" value="UniProtKB-ARBA"/>
</dbReference>